<protein>
    <recommendedName>
        <fullName evidence="3">Deoxyribose-phosphate aldolase</fullName>
    </recommendedName>
</protein>
<proteinExistence type="predicted"/>
<dbReference type="InterPro" id="IPR045444">
    <property type="entry name" value="DUF6503"/>
</dbReference>
<accession>A0ABT8KGU7</accession>
<evidence type="ECO:0000313" key="1">
    <source>
        <dbReference type="EMBL" id="MDN5199936.1"/>
    </source>
</evidence>
<evidence type="ECO:0008006" key="3">
    <source>
        <dbReference type="Google" id="ProtNLM"/>
    </source>
</evidence>
<evidence type="ECO:0000313" key="2">
    <source>
        <dbReference type="Proteomes" id="UP001172082"/>
    </source>
</evidence>
<sequence length="257" mass="29855">MISAFKHHHIFTSFRYNLYVLIVFLVLSACSKQPDAQEIIDQAIEVHGGKILNNAMIAFDFRHKHYTADLNNGAYEYTRSFKDSADVIKDFLHNDDFYREINGAKINLPDSMKRKYSSSVNSVHYFALLPKPLNDGAAIKKYLGIGLIKGQKYHKVQVTFTEEKGGVDHDDVFVYWIHKENHTMDYLAYKFSVNGGGTRFREAFNVREIEGVRFADYVNYKYTSLDTPLEHYDELFEDNQLMELSKIKLKNIKVTPR</sequence>
<dbReference type="Proteomes" id="UP001172082">
    <property type="component" value="Unassembled WGS sequence"/>
</dbReference>
<dbReference type="Pfam" id="PF20113">
    <property type="entry name" value="DUF6503"/>
    <property type="match status" value="1"/>
</dbReference>
<gene>
    <name evidence="1" type="ORF">QQ008_01150</name>
</gene>
<keyword evidence="2" id="KW-1185">Reference proteome</keyword>
<dbReference type="RefSeq" id="WP_346749965.1">
    <property type="nucleotide sequence ID" value="NZ_JAUJEA010000001.1"/>
</dbReference>
<dbReference type="PROSITE" id="PS51257">
    <property type="entry name" value="PROKAR_LIPOPROTEIN"/>
    <property type="match status" value="1"/>
</dbReference>
<organism evidence="1 2">
    <name type="scientific">Splendidivirga corallicola</name>
    <dbReference type="NCBI Taxonomy" id="3051826"/>
    <lineage>
        <taxon>Bacteria</taxon>
        <taxon>Pseudomonadati</taxon>
        <taxon>Bacteroidota</taxon>
        <taxon>Cytophagia</taxon>
        <taxon>Cytophagales</taxon>
        <taxon>Splendidivirgaceae</taxon>
        <taxon>Splendidivirga</taxon>
    </lineage>
</organism>
<comment type="caution">
    <text evidence="1">The sequence shown here is derived from an EMBL/GenBank/DDBJ whole genome shotgun (WGS) entry which is preliminary data.</text>
</comment>
<name>A0ABT8KGU7_9BACT</name>
<reference evidence="1" key="1">
    <citation type="submission" date="2023-06" db="EMBL/GenBank/DDBJ databases">
        <title>Genomic of Parafulvivirga corallium.</title>
        <authorList>
            <person name="Wang G."/>
        </authorList>
    </citation>
    <scope>NUCLEOTIDE SEQUENCE</scope>
    <source>
        <strain evidence="1">BMA10</strain>
    </source>
</reference>
<dbReference type="EMBL" id="JAUJEA010000001">
    <property type="protein sequence ID" value="MDN5199936.1"/>
    <property type="molecule type" value="Genomic_DNA"/>
</dbReference>